<evidence type="ECO:0000313" key="3">
    <source>
        <dbReference type="Proteomes" id="UP000419144"/>
    </source>
</evidence>
<dbReference type="Proteomes" id="UP000419144">
    <property type="component" value="Unassembled WGS sequence"/>
</dbReference>
<dbReference type="EMBL" id="BLBS01000160">
    <property type="protein sequence ID" value="GET94023.1"/>
    <property type="molecule type" value="Genomic_DNA"/>
</dbReference>
<keyword evidence="2" id="KW-0378">Hydrolase</keyword>
<protein>
    <submittedName>
        <fullName evidence="2">Major surface protease gp63, putative</fullName>
    </submittedName>
</protein>
<name>A0A640KWI1_LEITA</name>
<keyword evidence="2" id="KW-0645">Protease</keyword>
<comment type="caution">
    <text evidence="2">The sequence shown here is derived from an EMBL/GenBank/DDBJ whole genome shotgun (WGS) entry which is preliminary data.</text>
</comment>
<organism evidence="2 3">
    <name type="scientific">Leishmania tarentolae</name>
    <name type="common">Sauroleishmania tarentolae</name>
    <dbReference type="NCBI Taxonomy" id="5689"/>
    <lineage>
        <taxon>Eukaryota</taxon>
        <taxon>Discoba</taxon>
        <taxon>Euglenozoa</taxon>
        <taxon>Kinetoplastea</taxon>
        <taxon>Metakinetoplastina</taxon>
        <taxon>Trypanosomatida</taxon>
        <taxon>Trypanosomatidae</taxon>
        <taxon>Leishmaniinae</taxon>
        <taxon>Leishmania</taxon>
        <taxon>lizard Leishmania</taxon>
    </lineage>
</organism>
<accession>A0A640KWI1</accession>
<dbReference type="VEuPathDB" id="TriTrypDB:LtaPh_9920401"/>
<proteinExistence type="predicted"/>
<dbReference type="EMBL" id="BLBS01000160">
    <property type="protein sequence ID" value="GET94020.1"/>
    <property type="molecule type" value="Genomic_DNA"/>
</dbReference>
<dbReference type="GO" id="GO:0006508">
    <property type="term" value="P:proteolysis"/>
    <property type="evidence" value="ECO:0007669"/>
    <property type="project" value="UniProtKB-KW"/>
</dbReference>
<sequence>MVIPGHNVCRGDVDDAHGWTAVGERLADHRPRQHARLARHGGHIQHEVGVA</sequence>
<dbReference type="GO" id="GO:0008233">
    <property type="term" value="F:peptidase activity"/>
    <property type="evidence" value="ECO:0007669"/>
    <property type="project" value="UniProtKB-KW"/>
</dbReference>
<dbReference type="AlphaFoldDB" id="A0A640KWI1"/>
<gene>
    <name evidence="1" type="ORF">LtaPh_9920401</name>
    <name evidence="2" type="ORF">LtaPh_9920701</name>
</gene>
<reference evidence="2 3" key="1">
    <citation type="submission" date="2019-11" db="EMBL/GenBank/DDBJ databases">
        <title>Leishmania tarentolae CDS.</title>
        <authorList>
            <person name="Goto Y."/>
            <person name="Yamagishi J."/>
        </authorList>
    </citation>
    <scope>NUCLEOTIDE SEQUENCE [LARGE SCALE GENOMIC DNA]</scope>
    <source>
        <strain evidence="2 3">Parrot Tar II</strain>
    </source>
</reference>
<dbReference type="VEuPathDB" id="TriTrypDB:LtaPh_9920701"/>
<evidence type="ECO:0000313" key="1">
    <source>
        <dbReference type="EMBL" id="GET94020.1"/>
    </source>
</evidence>
<keyword evidence="3" id="KW-1185">Reference proteome</keyword>
<evidence type="ECO:0000313" key="2">
    <source>
        <dbReference type="EMBL" id="GET94023.1"/>
    </source>
</evidence>